<gene>
    <name evidence="3" type="ORF">LEA_09702</name>
</gene>
<dbReference type="GO" id="GO:0000155">
    <property type="term" value="F:phosphorelay sensor kinase activity"/>
    <property type="evidence" value="ECO:0007669"/>
    <property type="project" value="InterPro"/>
</dbReference>
<evidence type="ECO:0000259" key="2">
    <source>
        <dbReference type="Pfam" id="PF06580"/>
    </source>
</evidence>
<feature type="domain" description="Histidine kinase/HSP90-like ATPase" evidence="1">
    <location>
        <begin position="74"/>
        <end position="180"/>
    </location>
</feature>
<dbReference type="Pfam" id="PF02518">
    <property type="entry name" value="HATPase_c"/>
    <property type="match status" value="1"/>
</dbReference>
<dbReference type="EMBL" id="AJWY01006508">
    <property type="protein sequence ID" value="EKC66664.1"/>
    <property type="molecule type" value="Genomic_DNA"/>
</dbReference>
<dbReference type="GO" id="GO:0016020">
    <property type="term" value="C:membrane"/>
    <property type="evidence" value="ECO:0007669"/>
    <property type="project" value="InterPro"/>
</dbReference>
<dbReference type="AlphaFoldDB" id="K1TGM9"/>
<dbReference type="PANTHER" id="PTHR34220:SF7">
    <property type="entry name" value="SENSOR HISTIDINE KINASE YPDA"/>
    <property type="match status" value="1"/>
</dbReference>
<sequence>LKKEEETADMIQKLAIMVRQNVDWSSDSNTIKRELAFVEAYLSLQKYRFGERLSYQINAQEDCQNILVPKLTITTFVENACVHGIEAKSFPGWIFVRVYTENDALCMEIEDTGGGMDEAEVERIQDRMRNASLKMLKEKGRVGMVNTCLRIRMMTEDTAQFSVESEPGIGTLVSIRFPLNKAIRAD</sequence>
<protein>
    <submittedName>
        <fullName evidence="3">Integral membrane sensor signal transduction histidine kinase</fullName>
    </submittedName>
</protein>
<dbReference type="SUPFAM" id="SSF55874">
    <property type="entry name" value="ATPase domain of HSP90 chaperone/DNA topoisomerase II/histidine kinase"/>
    <property type="match status" value="1"/>
</dbReference>
<reference evidence="3" key="1">
    <citation type="journal article" date="2013" name="Environ. Microbiol.">
        <title>Microbiota from the distal guts of lean and obese adolescents exhibit partial functional redundancy besides clear differences in community structure.</title>
        <authorList>
            <person name="Ferrer M."/>
            <person name="Ruiz A."/>
            <person name="Lanza F."/>
            <person name="Haange S.B."/>
            <person name="Oberbach A."/>
            <person name="Till H."/>
            <person name="Bargiela R."/>
            <person name="Campoy C."/>
            <person name="Segura M.T."/>
            <person name="Richter M."/>
            <person name="von Bergen M."/>
            <person name="Seifert J."/>
            <person name="Suarez A."/>
        </authorList>
    </citation>
    <scope>NUCLEOTIDE SEQUENCE</scope>
</reference>
<name>K1TGM9_9ZZZZ</name>
<feature type="non-terminal residue" evidence="3">
    <location>
        <position position="1"/>
    </location>
</feature>
<keyword evidence="3" id="KW-0808">Transferase</keyword>
<organism evidence="3">
    <name type="scientific">human gut metagenome</name>
    <dbReference type="NCBI Taxonomy" id="408170"/>
    <lineage>
        <taxon>unclassified sequences</taxon>
        <taxon>metagenomes</taxon>
        <taxon>organismal metagenomes</taxon>
    </lineage>
</organism>
<dbReference type="InterPro" id="IPR050640">
    <property type="entry name" value="Bact_2-comp_sensor_kinase"/>
</dbReference>
<proteinExistence type="predicted"/>
<comment type="caution">
    <text evidence="3">The sequence shown here is derived from an EMBL/GenBank/DDBJ whole genome shotgun (WGS) entry which is preliminary data.</text>
</comment>
<feature type="domain" description="Signal transduction histidine kinase internal region" evidence="2">
    <location>
        <begin position="3"/>
        <end position="53"/>
    </location>
</feature>
<dbReference type="PANTHER" id="PTHR34220">
    <property type="entry name" value="SENSOR HISTIDINE KINASE YPDA"/>
    <property type="match status" value="1"/>
</dbReference>
<evidence type="ECO:0000259" key="1">
    <source>
        <dbReference type="Pfam" id="PF02518"/>
    </source>
</evidence>
<accession>K1TGM9</accession>
<dbReference type="InterPro" id="IPR036890">
    <property type="entry name" value="HATPase_C_sf"/>
</dbReference>
<dbReference type="InterPro" id="IPR010559">
    <property type="entry name" value="Sig_transdc_His_kin_internal"/>
</dbReference>
<dbReference type="Pfam" id="PF06580">
    <property type="entry name" value="His_kinase"/>
    <property type="match status" value="1"/>
</dbReference>
<dbReference type="InterPro" id="IPR003594">
    <property type="entry name" value="HATPase_dom"/>
</dbReference>
<evidence type="ECO:0000313" key="3">
    <source>
        <dbReference type="EMBL" id="EKC66664.1"/>
    </source>
</evidence>
<dbReference type="Gene3D" id="3.30.565.10">
    <property type="entry name" value="Histidine kinase-like ATPase, C-terminal domain"/>
    <property type="match status" value="1"/>
</dbReference>
<keyword evidence="3" id="KW-0418">Kinase</keyword>